<dbReference type="Proteomes" id="UP000886523">
    <property type="component" value="Unassembled WGS sequence"/>
</dbReference>
<proteinExistence type="inferred from homology"/>
<evidence type="ECO:0000256" key="4">
    <source>
        <dbReference type="ARBA" id="ARBA00022792"/>
    </source>
</evidence>
<evidence type="ECO:0000256" key="5">
    <source>
        <dbReference type="ARBA" id="ARBA00023065"/>
    </source>
</evidence>
<evidence type="ECO:0000256" key="2">
    <source>
        <dbReference type="ARBA" id="ARBA00022547"/>
    </source>
</evidence>
<keyword evidence="10" id="KW-1185">Reference proteome</keyword>
<evidence type="ECO:0000313" key="10">
    <source>
        <dbReference type="Proteomes" id="UP000886523"/>
    </source>
</evidence>
<organism evidence="9 10">
    <name type="scientific">Hydnum rufescens UP504</name>
    <dbReference type="NCBI Taxonomy" id="1448309"/>
    <lineage>
        <taxon>Eukaryota</taxon>
        <taxon>Fungi</taxon>
        <taxon>Dikarya</taxon>
        <taxon>Basidiomycota</taxon>
        <taxon>Agaricomycotina</taxon>
        <taxon>Agaricomycetes</taxon>
        <taxon>Cantharellales</taxon>
        <taxon>Hydnaceae</taxon>
        <taxon>Hydnum</taxon>
    </lineage>
</organism>
<dbReference type="SUPFAM" id="SSF161060">
    <property type="entry name" value="ATP synthase B chain-like"/>
    <property type="match status" value="1"/>
</dbReference>
<evidence type="ECO:0000256" key="8">
    <source>
        <dbReference type="RuleBase" id="RU368017"/>
    </source>
</evidence>
<evidence type="ECO:0000313" key="9">
    <source>
        <dbReference type="EMBL" id="KAF9511234.1"/>
    </source>
</evidence>
<comment type="caution">
    <text evidence="9">The sequence shown here is derived from an EMBL/GenBank/DDBJ whole genome shotgun (WGS) entry which is preliminary data.</text>
</comment>
<comment type="subcellular location">
    <subcellularLocation>
        <location evidence="8">Mitochondrion</location>
    </subcellularLocation>
    <subcellularLocation>
        <location evidence="8">Mitochondrion inner membrane</location>
    </subcellularLocation>
</comment>
<dbReference type="OrthoDB" id="67388at2759"/>
<comment type="subunit">
    <text evidence="8">F-type ATPases have 2 components, CF(1) - the catalytic core - and CF(0) - the membrane proton channel. In yeast, the dimeric form of ATP synthase consists of 17 polypeptides: alpha, beta, gamma, delta, epsilon, 4 (B), 5 (OSCP), 6 (A), 8, 9 (C), d, E (Tim11), f, g, h, i/j and k.</text>
</comment>
<keyword evidence="5 8" id="KW-0406">Ion transport</keyword>
<accession>A0A9P6ASH1</accession>
<keyword evidence="1 8" id="KW-0813">Transport</keyword>
<comment type="similarity">
    <text evidence="8">Belongs to the eukaryotic ATPase B chain family.</text>
</comment>
<evidence type="ECO:0000256" key="7">
    <source>
        <dbReference type="ARBA" id="ARBA00023136"/>
    </source>
</evidence>
<dbReference type="PANTHER" id="PTHR12733">
    <property type="entry name" value="MITOCHONDRIAL ATP SYNTHASE B CHAIN"/>
    <property type="match status" value="1"/>
</dbReference>
<keyword evidence="6 8" id="KW-0496">Mitochondrion</keyword>
<evidence type="ECO:0000256" key="6">
    <source>
        <dbReference type="ARBA" id="ARBA00023128"/>
    </source>
</evidence>
<dbReference type="GO" id="GO:0005743">
    <property type="term" value="C:mitochondrial inner membrane"/>
    <property type="evidence" value="ECO:0007669"/>
    <property type="project" value="UniProtKB-SubCell"/>
</dbReference>
<dbReference type="InterPro" id="IPR013837">
    <property type="entry name" value="ATP_synth_F0_suB"/>
</dbReference>
<sequence length="219" mass="23970">MRPTAGHTIRSANHPPAERANSLIAALPGNSLVSKTGIVVLGTGAIATAISQELYVATDETVLLIGSIAILSFIAKIIREPYKEWANGHITRIKDILEVTRTEHTGAVEDRIASVSEMKNVVDVTRNLFALSEAQFQDTAKLEAEAFALRQQVALAAELKSVLDSWARYEQQAKESEQAELTKTVIDRVVKTLKDEKMQRDILLGAVAEIEQLVKNKAI</sequence>
<keyword evidence="3 8" id="KW-0375">Hydrogen ion transport</keyword>
<gene>
    <name evidence="9" type="ORF">BS47DRAFT_1373100</name>
</gene>
<dbReference type="GO" id="GO:0045259">
    <property type="term" value="C:proton-transporting ATP synthase complex"/>
    <property type="evidence" value="ECO:0007669"/>
    <property type="project" value="UniProtKB-KW"/>
</dbReference>
<dbReference type="GO" id="GO:0046933">
    <property type="term" value="F:proton-transporting ATP synthase activity, rotational mechanism"/>
    <property type="evidence" value="ECO:0007669"/>
    <property type="project" value="TreeGrafter"/>
</dbReference>
<dbReference type="Pfam" id="PF05405">
    <property type="entry name" value="Mt_ATP-synt_B"/>
    <property type="match status" value="1"/>
</dbReference>
<evidence type="ECO:0000256" key="3">
    <source>
        <dbReference type="ARBA" id="ARBA00022781"/>
    </source>
</evidence>
<protein>
    <recommendedName>
        <fullName evidence="8">ATP synthase subunit 4</fullName>
    </recommendedName>
</protein>
<evidence type="ECO:0000256" key="1">
    <source>
        <dbReference type="ARBA" id="ARBA00022448"/>
    </source>
</evidence>
<dbReference type="InterPro" id="IPR008688">
    <property type="entry name" value="ATP_synth_Bsub_B/MI25"/>
</dbReference>
<dbReference type="PANTHER" id="PTHR12733:SF3">
    <property type="entry name" value="ATP SYNTHASE F(0) COMPLEX SUBUNIT B1, MITOCHONDRIAL"/>
    <property type="match status" value="1"/>
</dbReference>
<comment type="function">
    <text evidence="8">Subunit b, of the mitochondrial membrane ATP synthase complex (F(1)F(0) ATP synthase or Complex V) that produces ATP from ADP in the presence of a proton gradient across the membrane which is generated by electron transport complexes of the respiratory chain. ATP synthase complex consist of a soluble F(1) head domain - the catalytic core - and a membrane F(1) domain - the membrane proton channel. These two domains are linked by a central stalk rotating inside the F(1) region and a stationary peripheral stalk. During catalysis, ATP synthesis in the catalytic domain of F(1) is coupled via a rotary mechanism of the central stalk subunits to proton translocation. In vivo, can only synthesize ATP although its ATP hydrolase activity can be activated artificially in vitro. Part of the complex F(0) domain. Part of the complex F(0) domain and the peripheric stalk, which acts as a stator to hold the catalytic alpha(3)beta(3) subcomplex and subunit a/ATP6 static relative to the rotary elements.</text>
</comment>
<dbReference type="AlphaFoldDB" id="A0A9P6ASH1"/>
<keyword evidence="2 8" id="KW-0138">CF(0)</keyword>
<name>A0A9P6ASH1_9AGAM</name>
<dbReference type="EMBL" id="MU129003">
    <property type="protein sequence ID" value="KAF9511234.1"/>
    <property type="molecule type" value="Genomic_DNA"/>
</dbReference>
<reference evidence="9" key="1">
    <citation type="journal article" date="2020" name="Nat. Commun.">
        <title>Large-scale genome sequencing of mycorrhizal fungi provides insights into the early evolution of symbiotic traits.</title>
        <authorList>
            <person name="Miyauchi S."/>
            <person name="Kiss E."/>
            <person name="Kuo A."/>
            <person name="Drula E."/>
            <person name="Kohler A."/>
            <person name="Sanchez-Garcia M."/>
            <person name="Morin E."/>
            <person name="Andreopoulos B."/>
            <person name="Barry K.W."/>
            <person name="Bonito G."/>
            <person name="Buee M."/>
            <person name="Carver A."/>
            <person name="Chen C."/>
            <person name="Cichocki N."/>
            <person name="Clum A."/>
            <person name="Culley D."/>
            <person name="Crous P.W."/>
            <person name="Fauchery L."/>
            <person name="Girlanda M."/>
            <person name="Hayes R.D."/>
            <person name="Keri Z."/>
            <person name="LaButti K."/>
            <person name="Lipzen A."/>
            <person name="Lombard V."/>
            <person name="Magnuson J."/>
            <person name="Maillard F."/>
            <person name="Murat C."/>
            <person name="Nolan M."/>
            <person name="Ohm R.A."/>
            <person name="Pangilinan J."/>
            <person name="Pereira M.F."/>
            <person name="Perotto S."/>
            <person name="Peter M."/>
            <person name="Pfister S."/>
            <person name="Riley R."/>
            <person name="Sitrit Y."/>
            <person name="Stielow J.B."/>
            <person name="Szollosi G."/>
            <person name="Zifcakova L."/>
            <person name="Stursova M."/>
            <person name="Spatafora J.W."/>
            <person name="Tedersoo L."/>
            <person name="Vaario L.M."/>
            <person name="Yamada A."/>
            <person name="Yan M."/>
            <person name="Wang P."/>
            <person name="Xu J."/>
            <person name="Bruns T."/>
            <person name="Baldrian P."/>
            <person name="Vilgalys R."/>
            <person name="Dunand C."/>
            <person name="Henrissat B."/>
            <person name="Grigoriev I.V."/>
            <person name="Hibbett D."/>
            <person name="Nagy L.G."/>
            <person name="Martin F.M."/>
        </authorList>
    </citation>
    <scope>NUCLEOTIDE SEQUENCE</scope>
    <source>
        <strain evidence="9">UP504</strain>
    </source>
</reference>
<keyword evidence="4 8" id="KW-0999">Mitochondrion inner membrane</keyword>
<keyword evidence="7 8" id="KW-0472">Membrane</keyword>